<dbReference type="PANTHER" id="PTHR24148:SF64">
    <property type="entry name" value="HETEROKARYON INCOMPATIBILITY DOMAIN-CONTAINING PROTEIN"/>
    <property type="match status" value="1"/>
</dbReference>
<feature type="domain" description="Heterokaryon incompatibility" evidence="1">
    <location>
        <begin position="42"/>
        <end position="218"/>
    </location>
</feature>
<dbReference type="EMBL" id="CAJRGZ010000030">
    <property type="protein sequence ID" value="CAG5184842.1"/>
    <property type="molecule type" value="Genomic_DNA"/>
</dbReference>
<evidence type="ECO:0000259" key="1">
    <source>
        <dbReference type="Pfam" id="PF06985"/>
    </source>
</evidence>
<reference evidence="2" key="1">
    <citation type="submission" date="2021-05" db="EMBL/GenBank/DDBJ databases">
        <authorList>
            <person name="Stam R."/>
        </authorList>
    </citation>
    <scope>NUCLEOTIDE SEQUENCE</scope>
    <source>
        <strain evidence="2">CS162</strain>
    </source>
</reference>
<evidence type="ECO:0000313" key="3">
    <source>
        <dbReference type="Proteomes" id="UP000676310"/>
    </source>
</evidence>
<organism evidence="2 3">
    <name type="scientific">Alternaria atra</name>
    <dbReference type="NCBI Taxonomy" id="119953"/>
    <lineage>
        <taxon>Eukaryota</taxon>
        <taxon>Fungi</taxon>
        <taxon>Dikarya</taxon>
        <taxon>Ascomycota</taxon>
        <taxon>Pezizomycotina</taxon>
        <taxon>Dothideomycetes</taxon>
        <taxon>Pleosporomycetidae</taxon>
        <taxon>Pleosporales</taxon>
        <taxon>Pleosporineae</taxon>
        <taxon>Pleosporaceae</taxon>
        <taxon>Alternaria</taxon>
        <taxon>Alternaria sect. Ulocladioides</taxon>
    </lineage>
</organism>
<dbReference type="Pfam" id="PF26639">
    <property type="entry name" value="Het-6_barrel"/>
    <property type="match status" value="1"/>
</dbReference>
<dbReference type="RefSeq" id="XP_043174686.1">
    <property type="nucleotide sequence ID" value="XM_043318751.1"/>
</dbReference>
<dbReference type="Proteomes" id="UP000676310">
    <property type="component" value="Unassembled WGS sequence"/>
</dbReference>
<dbReference type="Pfam" id="PF06985">
    <property type="entry name" value="HET"/>
    <property type="match status" value="1"/>
</dbReference>
<dbReference type="OrthoDB" id="3548654at2759"/>
<evidence type="ECO:0000313" key="2">
    <source>
        <dbReference type="EMBL" id="CAG5184842.1"/>
    </source>
</evidence>
<gene>
    <name evidence="2" type="ORF">ALTATR162_LOCUS11109</name>
</gene>
<dbReference type="GeneID" id="67011345"/>
<protein>
    <recommendedName>
        <fullName evidence="1">Heterokaryon incompatibility domain-containing protein</fullName>
    </recommendedName>
</protein>
<keyword evidence="3" id="KW-1185">Reference proteome</keyword>
<dbReference type="InterPro" id="IPR052895">
    <property type="entry name" value="HetReg/Transcr_Mod"/>
</dbReference>
<sequence>MTSYQYSGLSTCTSIRVLAVSGTQDAPSYKIEEVDLTEKPRFEALSYTWSDYDNEELEPINRNTNTYATITIAGAGSLKITLHLVHILNHIHELLVQTKSSGRIWIDQIAVNQCDLNERSHQVSLMQQVYGQAERTLMWIGMSVKHTPVLLDLIQNLRDLPLDVDWDHPMLKILESRLLAIFRQEDELHYSYTKAQYTSALDWVLGLPYFKRAWIVQEIVLSTQPTLLFGSTSYDLYILHHMIFLIRYSADSCIRDIYSLLTHPIGVDRFLSIDTARRWLQGDPKQNALYGDFLDVLFWLSSSREASDPRDSIYAFLALQKDHSGSRAVADYNLSTSQAYRKFCVKIARETGSLAFLGLVRGSADNRIPSWAIDWRMCVSSAKDRWQGYRIGDTQQYPYAAAKGRLYQAAGMTQEGDMRLVVRGRLIDEVQFVSCVTRKEIATSGLENVRLSEEISNIRTSMPTVDVDTSANAQIVKERVFITLFGLDPDEQRLEGPLQHTTEELISMYERFIDTHTADDVGEEVYKQRFSHTNLRLMHKRLLLGRKQLFGLGPDAILPGDCICILHGSTVPLILRRCENAKEYTVVGQCYYESWMYGEKVDWEEDEADEFVLI</sequence>
<proteinExistence type="predicted"/>
<comment type="caution">
    <text evidence="2">The sequence shown here is derived from an EMBL/GenBank/DDBJ whole genome shotgun (WGS) entry which is preliminary data.</text>
</comment>
<accession>A0A8J2N6Y2</accession>
<dbReference type="InterPro" id="IPR010730">
    <property type="entry name" value="HET"/>
</dbReference>
<name>A0A8J2N6Y2_9PLEO</name>
<dbReference type="PANTHER" id="PTHR24148">
    <property type="entry name" value="ANKYRIN REPEAT DOMAIN-CONTAINING PROTEIN 39 HOMOLOG-RELATED"/>
    <property type="match status" value="1"/>
</dbReference>
<dbReference type="AlphaFoldDB" id="A0A8J2N6Y2"/>